<evidence type="ECO:0000256" key="3">
    <source>
        <dbReference type="PROSITE-ProRule" id="PRU00221"/>
    </source>
</evidence>
<dbReference type="RefSeq" id="XP_068346429.1">
    <property type="nucleotide sequence ID" value="XM_068496307.1"/>
</dbReference>
<dbReference type="GeneID" id="94831011"/>
<dbReference type="VEuPathDB" id="TrichDB:TRFO_11909"/>
<comment type="caution">
    <text evidence="5">The sequence shown here is derived from an EMBL/GenBank/DDBJ whole genome shotgun (WGS) entry which is preliminary data.</text>
</comment>
<dbReference type="SMART" id="SM00320">
    <property type="entry name" value="WD40"/>
    <property type="match status" value="7"/>
</dbReference>
<dbReference type="EMBL" id="MLAK01001415">
    <property type="protein sequence ID" value="OHS93292.1"/>
    <property type="molecule type" value="Genomic_DNA"/>
</dbReference>
<dbReference type="Proteomes" id="UP000179807">
    <property type="component" value="Unassembled WGS sequence"/>
</dbReference>
<keyword evidence="1 3" id="KW-0853">WD repeat</keyword>
<accession>A0A1J4J7T7</accession>
<evidence type="ECO:0000313" key="5">
    <source>
        <dbReference type="EMBL" id="OHS93292.1"/>
    </source>
</evidence>
<feature type="region of interest" description="Disordered" evidence="4">
    <location>
        <begin position="745"/>
        <end position="801"/>
    </location>
</feature>
<proteinExistence type="predicted"/>
<dbReference type="Pfam" id="PF00400">
    <property type="entry name" value="WD40"/>
    <property type="match status" value="1"/>
</dbReference>
<dbReference type="Gene3D" id="2.130.10.10">
    <property type="entry name" value="YVTN repeat-like/Quinoprotein amine dehydrogenase"/>
    <property type="match status" value="2"/>
</dbReference>
<dbReference type="InterPro" id="IPR011044">
    <property type="entry name" value="Quino_amine_DH_bsu"/>
</dbReference>
<feature type="compositionally biased region" description="Basic and acidic residues" evidence="4">
    <location>
        <begin position="745"/>
        <end position="768"/>
    </location>
</feature>
<keyword evidence="6" id="KW-1185">Reference proteome</keyword>
<protein>
    <recommendedName>
        <fullName evidence="7">WD repeat protein</fullName>
    </recommendedName>
</protein>
<dbReference type="OrthoDB" id="7832001at2759"/>
<gene>
    <name evidence="5" type="ORF">TRFO_11909</name>
</gene>
<feature type="compositionally biased region" description="Basic and acidic residues" evidence="4">
    <location>
        <begin position="677"/>
        <end position="692"/>
    </location>
</feature>
<name>A0A1J4J7T7_9EUKA</name>
<dbReference type="AlphaFoldDB" id="A0A1J4J7T7"/>
<evidence type="ECO:0000256" key="1">
    <source>
        <dbReference type="ARBA" id="ARBA00022574"/>
    </source>
</evidence>
<dbReference type="PROSITE" id="PS50082">
    <property type="entry name" value="WD_REPEATS_2"/>
    <property type="match status" value="1"/>
</dbReference>
<reference evidence="5" key="1">
    <citation type="submission" date="2016-10" db="EMBL/GenBank/DDBJ databases">
        <authorList>
            <person name="Benchimol M."/>
            <person name="Almeida L.G."/>
            <person name="Vasconcelos A.T."/>
            <person name="Perreira-Neves A."/>
            <person name="Rosa I.A."/>
            <person name="Tasca T."/>
            <person name="Bogo M.R."/>
            <person name="de Souza W."/>
        </authorList>
    </citation>
    <scope>NUCLEOTIDE SEQUENCE [LARGE SCALE GENOMIC DNA]</scope>
    <source>
        <strain evidence="5">K</strain>
    </source>
</reference>
<sequence>MCWVLENAFSIHTVTASLLHDIYLYVGNDDYAIRVWNTATSSLHNVLQGHTSVITGLAYSTKYDLLFSVGIDGNLCAWHGRACVYKYTHYKPPGNRFPAAIYSIYFSNDLDIVVIGLDSEVATFELSTKMIDVLVDNANKSPFIFRQSCKMHSDRVHYVIGGGRRIYTASYDRTVSSATILDISINKQISRHQTAVSTMIFDNMTQNLIVGDNSGIIRTFSADGLSLGPLAEGLEGSVTSLFYDQSLRLLWFVLSNGTISLMDPIHNNANLAEHFQIFKNLPLAGSDTTHFEKIMGNSDRTKICALVNHKYIYCWKWSELTYSFKLEMPNKPIQRLFAFNYTDEDIFSYQKRRSSSRRITNQENLPSYAKINSSLVNHGLNLFAAGSKIIASRPISEFLYTNDDIYVDSGSTAIDFNYQESEVIIGYNDGRVTIVSLASPRIYNDTHASDVSITNIISIGSVSITIADDMSLVLWDVHDRLEVISKRDRIHDNAVTCSAVCEKRRIFITCDDSGFGRVWHLNEENQIKEEMLIDHSSFGPISHVCYSKSADSWIFAAQDGFIRVWPVDQPLSSPSFNFNVMPCHVTAMAAGNNNDIYIATEDKTIRLMSLRHAQELGVYIGHSDLITQIIVPPVGKRWVSLQWNGEVYFWVFKTKEKPKAIDDKVDRDISKLPQLSKRPEPQRSKSAAEKEKPISFYDKARKTLLLKRREEERQLKQKKKSHTWKMLVAMTQQIENAMDTFEAEKKAKEEGVKNKGKEKPKQSMRERASTGIIPRFGSNYSSHSNHSNYSNHQASLSPTKK</sequence>
<dbReference type="InterPro" id="IPR036322">
    <property type="entry name" value="WD40_repeat_dom_sf"/>
</dbReference>
<dbReference type="PANTHER" id="PTHR19848:SF8">
    <property type="entry name" value="F-BOX AND WD REPEAT DOMAIN CONTAINING 7"/>
    <property type="match status" value="1"/>
</dbReference>
<dbReference type="SUPFAM" id="SSF50969">
    <property type="entry name" value="YVTN repeat-like/Quinoprotein amine dehydrogenase"/>
    <property type="match status" value="1"/>
</dbReference>
<organism evidence="5 6">
    <name type="scientific">Tritrichomonas foetus</name>
    <dbReference type="NCBI Taxonomy" id="1144522"/>
    <lineage>
        <taxon>Eukaryota</taxon>
        <taxon>Metamonada</taxon>
        <taxon>Parabasalia</taxon>
        <taxon>Tritrichomonadida</taxon>
        <taxon>Tritrichomonadidae</taxon>
        <taxon>Tritrichomonas</taxon>
    </lineage>
</organism>
<evidence type="ECO:0000256" key="2">
    <source>
        <dbReference type="ARBA" id="ARBA00022737"/>
    </source>
</evidence>
<feature type="repeat" description="WD" evidence="3">
    <location>
        <begin position="47"/>
        <end position="78"/>
    </location>
</feature>
<evidence type="ECO:0000256" key="4">
    <source>
        <dbReference type="SAM" id="MobiDB-lite"/>
    </source>
</evidence>
<keyword evidence="2" id="KW-0677">Repeat</keyword>
<evidence type="ECO:0000313" key="6">
    <source>
        <dbReference type="Proteomes" id="UP000179807"/>
    </source>
</evidence>
<dbReference type="InterPro" id="IPR015943">
    <property type="entry name" value="WD40/YVTN_repeat-like_dom_sf"/>
</dbReference>
<dbReference type="SUPFAM" id="SSF50978">
    <property type="entry name" value="WD40 repeat-like"/>
    <property type="match status" value="2"/>
</dbReference>
<dbReference type="PANTHER" id="PTHR19848">
    <property type="entry name" value="WD40 REPEAT PROTEIN"/>
    <property type="match status" value="1"/>
</dbReference>
<dbReference type="InterPro" id="IPR001680">
    <property type="entry name" value="WD40_rpt"/>
</dbReference>
<feature type="region of interest" description="Disordered" evidence="4">
    <location>
        <begin position="670"/>
        <end position="692"/>
    </location>
</feature>
<evidence type="ECO:0008006" key="7">
    <source>
        <dbReference type="Google" id="ProtNLM"/>
    </source>
</evidence>
<feature type="compositionally biased region" description="Low complexity" evidence="4">
    <location>
        <begin position="778"/>
        <end position="792"/>
    </location>
</feature>